<dbReference type="SUPFAM" id="SSF110857">
    <property type="entry name" value="Gamma-glutamyl cyclotransferase-like"/>
    <property type="match status" value="1"/>
</dbReference>
<evidence type="ECO:0000256" key="4">
    <source>
        <dbReference type="PIRSR" id="PIRSR617939-2"/>
    </source>
</evidence>
<dbReference type="Proteomes" id="UP001201812">
    <property type="component" value="Unassembled WGS sequence"/>
</dbReference>
<feature type="signal peptide" evidence="5">
    <location>
        <begin position="1"/>
        <end position="21"/>
    </location>
</feature>
<reference evidence="6" key="1">
    <citation type="submission" date="2022-01" db="EMBL/GenBank/DDBJ databases">
        <title>Genome Sequence Resource for Two Populations of Ditylenchus destructor, the Migratory Endoparasitic Phytonematode.</title>
        <authorList>
            <person name="Zhang H."/>
            <person name="Lin R."/>
            <person name="Xie B."/>
        </authorList>
    </citation>
    <scope>NUCLEOTIDE SEQUENCE</scope>
    <source>
        <strain evidence="6">BazhouSP</strain>
    </source>
</reference>
<dbReference type="CDD" id="cd06661">
    <property type="entry name" value="GGCT_like"/>
    <property type="match status" value="1"/>
</dbReference>
<keyword evidence="2" id="KW-0456">Lyase</keyword>
<keyword evidence="7" id="KW-1185">Reference proteome</keyword>
<dbReference type="InterPro" id="IPR013024">
    <property type="entry name" value="GGCT-like"/>
</dbReference>
<evidence type="ECO:0000256" key="1">
    <source>
        <dbReference type="ARBA" id="ARBA00012346"/>
    </source>
</evidence>
<dbReference type="AlphaFoldDB" id="A0AAD4MHJ4"/>
<name>A0AAD4MHJ4_9BILA</name>
<dbReference type="EC" id="4.3.2.9" evidence="1"/>
<organism evidence="6 7">
    <name type="scientific">Ditylenchus destructor</name>
    <dbReference type="NCBI Taxonomy" id="166010"/>
    <lineage>
        <taxon>Eukaryota</taxon>
        <taxon>Metazoa</taxon>
        <taxon>Ecdysozoa</taxon>
        <taxon>Nematoda</taxon>
        <taxon>Chromadorea</taxon>
        <taxon>Rhabditida</taxon>
        <taxon>Tylenchina</taxon>
        <taxon>Tylenchomorpha</taxon>
        <taxon>Sphaerularioidea</taxon>
        <taxon>Anguinidae</taxon>
        <taxon>Anguininae</taxon>
        <taxon>Ditylenchus</taxon>
    </lineage>
</organism>
<sequence length="207" mass="23880">MQPVIFIFTFLFLVNTSYQHALNDKEVPEISSHTSAPGAGTGNTTQLRRNDDGHFYYFAFGSNLLTERIHINIPTAQFVSIGHLQNYTLEFYGNSSIWHGGVASIDRRRGAKVWGCIWKVPNSFASALDRQEHSYRRLDVDITQPLSYHRRNVRCRTYQYKNVEVGKQRPSPRYKHVIVTGAQQHHLPDSYIERLKKIKTNAEVESK</sequence>
<feature type="binding site" evidence="4">
    <location>
        <position position="174"/>
    </location>
    <ligand>
        <name>substrate</name>
    </ligand>
</feature>
<dbReference type="PANTHER" id="PTHR12935:SF0">
    <property type="entry name" value="GAMMA-GLUTAMYLCYCLOTRANSFERASE"/>
    <property type="match status" value="1"/>
</dbReference>
<dbReference type="Gene3D" id="3.10.490.10">
    <property type="entry name" value="Gamma-glutamyl cyclotransferase-like"/>
    <property type="match status" value="1"/>
</dbReference>
<proteinExistence type="predicted"/>
<dbReference type="PANTHER" id="PTHR12935">
    <property type="entry name" value="GAMMA-GLUTAMYLCYCLOTRANSFERASE"/>
    <property type="match status" value="1"/>
</dbReference>
<evidence type="ECO:0000313" key="7">
    <source>
        <dbReference type="Proteomes" id="UP001201812"/>
    </source>
</evidence>
<dbReference type="InterPro" id="IPR036568">
    <property type="entry name" value="GGCT-like_sf"/>
</dbReference>
<dbReference type="GO" id="GO:0003839">
    <property type="term" value="F:gamma-glutamylcyclotransferase activity"/>
    <property type="evidence" value="ECO:0007669"/>
    <property type="project" value="UniProtKB-EC"/>
</dbReference>
<gene>
    <name evidence="6" type="ORF">DdX_20743</name>
</gene>
<keyword evidence="5" id="KW-0732">Signal</keyword>
<feature type="active site" description="Proton acceptor" evidence="3">
    <location>
        <position position="132"/>
    </location>
</feature>
<dbReference type="Pfam" id="PF13772">
    <property type="entry name" value="AIG2_2"/>
    <property type="match status" value="1"/>
</dbReference>
<dbReference type="EMBL" id="JAKKPZ010000650">
    <property type="protein sequence ID" value="KAI1693298.1"/>
    <property type="molecule type" value="Genomic_DNA"/>
</dbReference>
<feature type="binding site" evidence="4">
    <location>
        <begin position="57"/>
        <end position="62"/>
    </location>
    <ligand>
        <name>substrate</name>
    </ligand>
</feature>
<evidence type="ECO:0000313" key="6">
    <source>
        <dbReference type="EMBL" id="KAI1693298.1"/>
    </source>
</evidence>
<protein>
    <recommendedName>
        <fullName evidence="1">gamma-glutamylcyclotransferase</fullName>
        <ecNumber evidence="1">4.3.2.9</ecNumber>
    </recommendedName>
</protein>
<evidence type="ECO:0000256" key="3">
    <source>
        <dbReference type="PIRSR" id="PIRSR617939-1"/>
    </source>
</evidence>
<comment type="caution">
    <text evidence="6">The sequence shown here is derived from an EMBL/GenBank/DDBJ whole genome shotgun (WGS) entry which is preliminary data.</text>
</comment>
<dbReference type="InterPro" id="IPR017939">
    <property type="entry name" value="G-Glutamylcylcotransferase"/>
</dbReference>
<accession>A0AAD4MHJ4</accession>
<evidence type="ECO:0000256" key="2">
    <source>
        <dbReference type="ARBA" id="ARBA00023239"/>
    </source>
</evidence>
<evidence type="ECO:0000256" key="5">
    <source>
        <dbReference type="SAM" id="SignalP"/>
    </source>
</evidence>
<feature type="chain" id="PRO_5041948345" description="gamma-glutamylcyclotransferase" evidence="5">
    <location>
        <begin position="22"/>
        <end position="207"/>
    </location>
</feature>